<dbReference type="GO" id="GO:0010124">
    <property type="term" value="P:phenylacetate catabolic process"/>
    <property type="evidence" value="ECO:0007669"/>
    <property type="project" value="InterPro"/>
</dbReference>
<dbReference type="InterPro" id="IPR012347">
    <property type="entry name" value="Ferritin-like"/>
</dbReference>
<gene>
    <name evidence="1" type="ORF">EFK50_14390</name>
</gene>
<name>A0A3N0CHI3_9ACTN</name>
<sequence>MVEDRSPPSWALCGGVPSESSPLGRPARCVDSCPNPIFRRRCAVVGSSPAGWHARPSDSGVVLDDVYLRLADEKLIVGQVLVSTAWLAPEPTVVSVVSLMGDAELDRSRALYANAVGPQGEAIDAAIYCRADSAFASSSLADWLPRTWVGLVVKQVLYSTAHVARLCALEDLGLEGVTSAARLSTAMFQRDFWSRWFVRLAADEDRGIRESVQEALTLLWPVARESFDFGLIGSAGSVLNAAGNAWERSIADRCIELGLVLPAGVPGIHDLARVEGTPDALTGRISAGARLRSVLISWIPLSGYLFEFGSPTVADQARVDRSLVLTELRAARR</sequence>
<dbReference type="InterPro" id="IPR009078">
    <property type="entry name" value="Ferritin-like_SF"/>
</dbReference>
<organism evidence="1 2">
    <name type="scientific">Nocardioides marmoriginsengisoli</name>
    <dbReference type="NCBI Taxonomy" id="661483"/>
    <lineage>
        <taxon>Bacteria</taxon>
        <taxon>Bacillati</taxon>
        <taxon>Actinomycetota</taxon>
        <taxon>Actinomycetes</taxon>
        <taxon>Propionibacteriales</taxon>
        <taxon>Nocardioidaceae</taxon>
        <taxon>Nocardioides</taxon>
    </lineage>
</organism>
<dbReference type="SUPFAM" id="SSF47240">
    <property type="entry name" value="Ferritin-like"/>
    <property type="match status" value="1"/>
</dbReference>
<dbReference type="Gene3D" id="1.20.1260.10">
    <property type="match status" value="1"/>
</dbReference>
<dbReference type="OrthoDB" id="9789947at2"/>
<dbReference type="Proteomes" id="UP000267128">
    <property type="component" value="Unassembled WGS sequence"/>
</dbReference>
<comment type="caution">
    <text evidence="1">The sequence shown here is derived from an EMBL/GenBank/DDBJ whole genome shotgun (WGS) entry which is preliminary data.</text>
</comment>
<evidence type="ECO:0000313" key="1">
    <source>
        <dbReference type="EMBL" id="RNL62914.1"/>
    </source>
</evidence>
<evidence type="ECO:0000313" key="2">
    <source>
        <dbReference type="Proteomes" id="UP000267128"/>
    </source>
</evidence>
<dbReference type="AlphaFoldDB" id="A0A3N0CHI3"/>
<accession>A0A3N0CHI3</accession>
<protein>
    <submittedName>
        <fullName evidence="1">Uncharacterized protein</fullName>
    </submittedName>
</protein>
<dbReference type="EMBL" id="RJSE01000007">
    <property type="protein sequence ID" value="RNL62914.1"/>
    <property type="molecule type" value="Genomic_DNA"/>
</dbReference>
<keyword evidence="2" id="KW-1185">Reference proteome</keyword>
<dbReference type="Pfam" id="PF05138">
    <property type="entry name" value="PaaA_PaaC"/>
    <property type="match status" value="1"/>
</dbReference>
<reference evidence="1 2" key="1">
    <citation type="submission" date="2018-11" db="EMBL/GenBank/DDBJ databases">
        <authorList>
            <person name="Li F."/>
        </authorList>
    </citation>
    <scope>NUCLEOTIDE SEQUENCE [LARGE SCALE GENOMIC DNA]</scope>
    <source>
        <strain evidence="1 2">Gsoil 097</strain>
    </source>
</reference>
<dbReference type="InterPro" id="IPR007814">
    <property type="entry name" value="PaaA_PaaC"/>
</dbReference>
<proteinExistence type="predicted"/>